<evidence type="ECO:0000313" key="3">
    <source>
        <dbReference type="Proteomes" id="UP000188354"/>
    </source>
</evidence>
<dbReference type="PANTHER" id="PTHR33334">
    <property type="entry name" value="PROTEIN LNK1"/>
    <property type="match status" value="1"/>
</dbReference>
<evidence type="ECO:0000256" key="1">
    <source>
        <dbReference type="SAM" id="MobiDB-lite"/>
    </source>
</evidence>
<dbReference type="PANTHER" id="PTHR33334:SF10">
    <property type="entry name" value="PROTEIN LNK4"/>
    <property type="match status" value="1"/>
</dbReference>
<dbReference type="AlphaFoldDB" id="A0A1J7I5L0"/>
<keyword evidence="3" id="KW-1185">Reference proteome</keyword>
<reference evidence="2 3" key="1">
    <citation type="journal article" date="2017" name="Plant Biotechnol. J.">
        <title>A comprehensive draft genome sequence for lupin (Lupinus angustifolius), an emerging health food: insights into plant-microbe interactions and legume evolution.</title>
        <authorList>
            <person name="Hane J.K."/>
            <person name="Ming Y."/>
            <person name="Kamphuis L.G."/>
            <person name="Nelson M.N."/>
            <person name="Garg G."/>
            <person name="Atkins C.A."/>
            <person name="Bayer P.E."/>
            <person name="Bravo A."/>
            <person name="Bringans S."/>
            <person name="Cannon S."/>
            <person name="Edwards D."/>
            <person name="Foley R."/>
            <person name="Gao L.L."/>
            <person name="Harrison M.J."/>
            <person name="Huang W."/>
            <person name="Hurgobin B."/>
            <person name="Li S."/>
            <person name="Liu C.W."/>
            <person name="McGrath A."/>
            <person name="Morahan G."/>
            <person name="Murray J."/>
            <person name="Weller J."/>
            <person name="Jian J."/>
            <person name="Singh K.B."/>
        </authorList>
    </citation>
    <scope>NUCLEOTIDE SEQUENCE [LARGE SCALE GENOMIC DNA]</scope>
    <source>
        <strain evidence="3">cv. Tanjil</strain>
        <tissue evidence="2">Whole plant</tissue>
    </source>
</reference>
<dbReference type="KEGG" id="lang:109352453"/>
<dbReference type="STRING" id="3871.A0A1J7I5L0"/>
<dbReference type="InterPro" id="IPR039928">
    <property type="entry name" value="LNK"/>
</dbReference>
<proteinExistence type="predicted"/>
<evidence type="ECO:0000313" key="2">
    <source>
        <dbReference type="EMBL" id="OIW08123.1"/>
    </source>
</evidence>
<protein>
    <recommendedName>
        <fullName evidence="4">Protein LNK3</fullName>
    </recommendedName>
</protein>
<dbReference type="OrthoDB" id="1939712at2759"/>
<dbReference type="OMA" id="YRSDGMW"/>
<dbReference type="GO" id="GO:0006355">
    <property type="term" value="P:regulation of DNA-templated transcription"/>
    <property type="evidence" value="ECO:0007669"/>
    <property type="project" value="InterPro"/>
</dbReference>
<organism evidence="2 3">
    <name type="scientific">Lupinus angustifolius</name>
    <name type="common">Narrow-leaved blue lupine</name>
    <dbReference type="NCBI Taxonomy" id="3871"/>
    <lineage>
        <taxon>Eukaryota</taxon>
        <taxon>Viridiplantae</taxon>
        <taxon>Streptophyta</taxon>
        <taxon>Embryophyta</taxon>
        <taxon>Tracheophyta</taxon>
        <taxon>Spermatophyta</taxon>
        <taxon>Magnoliopsida</taxon>
        <taxon>eudicotyledons</taxon>
        <taxon>Gunneridae</taxon>
        <taxon>Pentapetalae</taxon>
        <taxon>rosids</taxon>
        <taxon>fabids</taxon>
        <taxon>Fabales</taxon>
        <taxon>Fabaceae</taxon>
        <taxon>Papilionoideae</taxon>
        <taxon>50 kb inversion clade</taxon>
        <taxon>genistoids sensu lato</taxon>
        <taxon>core genistoids</taxon>
        <taxon>Genisteae</taxon>
        <taxon>Lupinus</taxon>
    </lineage>
</organism>
<dbReference type="GO" id="GO:0007623">
    <property type="term" value="P:circadian rhythm"/>
    <property type="evidence" value="ECO:0007669"/>
    <property type="project" value="InterPro"/>
</dbReference>
<dbReference type="Gramene" id="OIW08123">
    <property type="protein sequence ID" value="OIW08123"/>
    <property type="gene ID" value="TanjilG_06666"/>
</dbReference>
<sequence>MDSYYGCGIDDFCVPEDQDLLDRHLSPENWSEWGRNASEGFDSPKKYFAINTNSTLSEFDFMNESFDHESKLESSLHDKDQSTSSSAFGGFFEQSSQQTTISSDQPNYELQDISCFEQTDDIFLDSMIDDISCAENQHKAFYFYSENPCSNTPRGSQEDFEASKSVPYNSNSSDCLDIEGNGDETTHKQSSLEESILQNLEMAIAQFTGKTRICFRDALYRLAKDTKQQHLLENLDGGLNMQESMPHEVLNETMRSEDKEPMKSDTNNVDRAVANLMFHKMEINMQDLPLTISVNSNQEVHET</sequence>
<dbReference type="EMBL" id="CM007367">
    <property type="protein sequence ID" value="OIW08123.1"/>
    <property type="molecule type" value="Genomic_DNA"/>
</dbReference>
<accession>A0A1J7I5L0</accession>
<name>A0A1J7I5L0_LUPAN</name>
<evidence type="ECO:0008006" key="4">
    <source>
        <dbReference type="Google" id="ProtNLM"/>
    </source>
</evidence>
<gene>
    <name evidence="2" type="ORF">TanjilG_06666</name>
</gene>
<feature type="region of interest" description="Disordered" evidence="1">
    <location>
        <begin position="152"/>
        <end position="175"/>
    </location>
</feature>
<dbReference type="Proteomes" id="UP000188354">
    <property type="component" value="Chromosome LG07"/>
</dbReference>